<dbReference type="InterPro" id="IPR011011">
    <property type="entry name" value="Znf_FYVE_PHD"/>
</dbReference>
<proteinExistence type="predicted"/>
<dbReference type="InParanoid" id="A0A1Y2BG45"/>
<keyword evidence="6" id="KW-1185">Reference proteome</keyword>
<dbReference type="InterPro" id="IPR023779">
    <property type="entry name" value="Chromodomain_CS"/>
</dbReference>
<name>A0A1Y2BG45_9TREE</name>
<organism evidence="5 6">
    <name type="scientific">Naematelia encephala</name>
    <dbReference type="NCBI Taxonomy" id="71784"/>
    <lineage>
        <taxon>Eukaryota</taxon>
        <taxon>Fungi</taxon>
        <taxon>Dikarya</taxon>
        <taxon>Basidiomycota</taxon>
        <taxon>Agaricomycotina</taxon>
        <taxon>Tremellomycetes</taxon>
        <taxon>Tremellales</taxon>
        <taxon>Naemateliaceae</taxon>
        <taxon>Naematelia</taxon>
    </lineage>
</organism>
<feature type="compositionally biased region" description="Polar residues" evidence="3">
    <location>
        <begin position="142"/>
        <end position="151"/>
    </location>
</feature>
<evidence type="ECO:0000313" key="6">
    <source>
        <dbReference type="Proteomes" id="UP000193986"/>
    </source>
</evidence>
<feature type="compositionally biased region" description="Basic and acidic residues" evidence="3">
    <location>
        <begin position="131"/>
        <end position="141"/>
    </location>
</feature>
<dbReference type="AlphaFoldDB" id="A0A1Y2BG45"/>
<dbReference type="Proteomes" id="UP000193986">
    <property type="component" value="Unassembled WGS sequence"/>
</dbReference>
<keyword evidence="2" id="KW-0539">Nucleus</keyword>
<feature type="domain" description="Chromo" evidence="4">
    <location>
        <begin position="302"/>
        <end position="367"/>
    </location>
</feature>
<accession>A0A1Y2BG45</accession>
<dbReference type="InterPro" id="IPR051219">
    <property type="entry name" value="Heterochromatin_chromo-domain"/>
</dbReference>
<dbReference type="EMBL" id="MCFC01000005">
    <property type="protein sequence ID" value="ORY33791.1"/>
    <property type="molecule type" value="Genomic_DNA"/>
</dbReference>
<dbReference type="Pfam" id="PF00385">
    <property type="entry name" value="Chromo"/>
    <property type="match status" value="1"/>
</dbReference>
<dbReference type="PANTHER" id="PTHR22812">
    <property type="entry name" value="CHROMOBOX PROTEIN"/>
    <property type="match status" value="1"/>
</dbReference>
<dbReference type="InterPro" id="IPR016197">
    <property type="entry name" value="Chromo-like_dom_sf"/>
</dbReference>
<dbReference type="InterPro" id="IPR000953">
    <property type="entry name" value="Chromo/chromo_shadow_dom"/>
</dbReference>
<feature type="region of interest" description="Disordered" evidence="3">
    <location>
        <begin position="1"/>
        <end position="33"/>
    </location>
</feature>
<reference evidence="5 6" key="1">
    <citation type="submission" date="2016-07" db="EMBL/GenBank/DDBJ databases">
        <title>Pervasive Adenine N6-methylation of Active Genes in Fungi.</title>
        <authorList>
            <consortium name="DOE Joint Genome Institute"/>
            <person name="Mondo S.J."/>
            <person name="Dannebaum R.O."/>
            <person name="Kuo R.C."/>
            <person name="Labutti K."/>
            <person name="Haridas S."/>
            <person name="Kuo A."/>
            <person name="Salamov A."/>
            <person name="Ahrendt S.R."/>
            <person name="Lipzen A."/>
            <person name="Sullivan W."/>
            <person name="Andreopoulos W.B."/>
            <person name="Clum A."/>
            <person name="Lindquist E."/>
            <person name="Daum C."/>
            <person name="Ramamoorthy G.K."/>
            <person name="Gryganskyi A."/>
            <person name="Culley D."/>
            <person name="Magnuson J.K."/>
            <person name="James T.Y."/>
            <person name="O'Malley M.A."/>
            <person name="Stajich J.E."/>
            <person name="Spatafora J.W."/>
            <person name="Visel A."/>
            <person name="Grigoriev I.V."/>
        </authorList>
    </citation>
    <scope>NUCLEOTIDE SEQUENCE [LARGE SCALE GENOMIC DNA]</scope>
    <source>
        <strain evidence="5 6">68-887.2</strain>
    </source>
</reference>
<dbReference type="CDD" id="cd15489">
    <property type="entry name" value="PHD_SF"/>
    <property type="match status" value="1"/>
</dbReference>
<dbReference type="SMART" id="SM00298">
    <property type="entry name" value="CHROMO"/>
    <property type="match status" value="1"/>
</dbReference>
<evidence type="ECO:0000313" key="5">
    <source>
        <dbReference type="EMBL" id="ORY33791.1"/>
    </source>
</evidence>
<evidence type="ECO:0000256" key="1">
    <source>
        <dbReference type="ARBA" id="ARBA00004123"/>
    </source>
</evidence>
<feature type="compositionally biased region" description="Low complexity" evidence="3">
    <location>
        <begin position="1"/>
        <end position="15"/>
    </location>
</feature>
<comment type="caution">
    <text evidence="5">The sequence shown here is derived from an EMBL/GenBank/DDBJ whole genome shotgun (WGS) entry which is preliminary data.</text>
</comment>
<evidence type="ECO:0000256" key="3">
    <source>
        <dbReference type="SAM" id="MobiDB-lite"/>
    </source>
</evidence>
<protein>
    <recommendedName>
        <fullName evidence="4">Chromo domain-containing protein</fullName>
    </recommendedName>
</protein>
<dbReference type="GO" id="GO:0006338">
    <property type="term" value="P:chromatin remodeling"/>
    <property type="evidence" value="ECO:0007669"/>
    <property type="project" value="UniProtKB-ARBA"/>
</dbReference>
<dbReference type="InterPro" id="IPR023780">
    <property type="entry name" value="Chromo_domain"/>
</dbReference>
<dbReference type="SUPFAM" id="SSF54160">
    <property type="entry name" value="Chromo domain-like"/>
    <property type="match status" value="1"/>
</dbReference>
<evidence type="ECO:0000259" key="4">
    <source>
        <dbReference type="PROSITE" id="PS50013"/>
    </source>
</evidence>
<comment type="subcellular location">
    <subcellularLocation>
        <location evidence="1">Nucleus</location>
    </subcellularLocation>
</comment>
<feature type="region of interest" description="Disordered" evidence="3">
    <location>
        <begin position="97"/>
        <end position="158"/>
    </location>
</feature>
<dbReference type="STRING" id="71784.A0A1Y2BG45"/>
<sequence>MAESHSPSSSPPSSSRWGREASNDVEAETIHRPQEVAERLDSALELNNITARKIDEDALSILLESDGCVDKYRDALEQEMEDEDTVRQEVEASLMELGRDSEDESEHTESQRVEIENNGNSSKASSVSHVSGEDHHAKDAPSDSTGTSSRRQSCRARKSVDYRFHPLNGYKARLSKPKPVKIRQRAFNGKTMFATKCLKPSDGKARGYGVWPPKNAHTKKGREQDITCDICKGQVHWMCAGFKNDDPAPTGEWHCPDCREQIKRGVPPKTIEVAPQYRCIRGNCVLRDKQRVERVEGDEEEYVVELIAGRKAISRNEDKSRNFVYLVKWWGYGYDDMTWEPPSNLEHHSGEIDDFVKEAARLELPLHKRVTLLAEARKYWDENGEERE</sequence>
<dbReference type="Gene3D" id="3.30.40.10">
    <property type="entry name" value="Zinc/RING finger domain, C3HC4 (zinc finger)"/>
    <property type="match status" value="1"/>
</dbReference>
<dbReference type="SUPFAM" id="SSF57903">
    <property type="entry name" value="FYVE/PHD zinc finger"/>
    <property type="match status" value="1"/>
</dbReference>
<gene>
    <name evidence="5" type="ORF">BCR39DRAFT_519261</name>
</gene>
<dbReference type="PROSITE" id="PS50013">
    <property type="entry name" value="CHROMO_2"/>
    <property type="match status" value="1"/>
</dbReference>
<dbReference type="Gene3D" id="2.40.50.40">
    <property type="match status" value="1"/>
</dbReference>
<dbReference type="InterPro" id="IPR013083">
    <property type="entry name" value="Znf_RING/FYVE/PHD"/>
</dbReference>
<feature type="compositionally biased region" description="Basic and acidic residues" evidence="3">
    <location>
        <begin position="17"/>
        <end position="33"/>
    </location>
</feature>
<evidence type="ECO:0000256" key="2">
    <source>
        <dbReference type="ARBA" id="ARBA00023242"/>
    </source>
</evidence>
<dbReference type="PROSITE" id="PS00598">
    <property type="entry name" value="CHROMO_1"/>
    <property type="match status" value="1"/>
</dbReference>
<feature type="compositionally biased region" description="Low complexity" evidence="3">
    <location>
        <begin position="121"/>
        <end position="130"/>
    </location>
</feature>
<dbReference type="GO" id="GO:0005634">
    <property type="term" value="C:nucleus"/>
    <property type="evidence" value="ECO:0007669"/>
    <property type="project" value="UniProtKB-SubCell"/>
</dbReference>
<dbReference type="OrthoDB" id="436852at2759"/>